<protein>
    <submittedName>
        <fullName evidence="1">Uncharacterized protein</fullName>
    </submittedName>
</protein>
<sequence length="210" mass="21926">MDRSNNAGLILTANSGASIDTVDLKDNLFSGFSVGADLGAGGSGSLTNIIFDDNTIENCATTTAIPSLTKGIRYSGNNFSLSLRGNNMSGGDLFSPPNIALELTGTLTNLTMDDNTLIATSVPNELVSTVVVSGRRRSVQACTFSALPNQSTWQIGDLAYISGVGLNIGTSGGQGTVGSKYIMDGWRRITSGTGNVLNTDWFERRSLTGN</sequence>
<name>A0ACC7MTT7_9PSED</name>
<comment type="caution">
    <text evidence="1">The sequence shown here is derived from an EMBL/GenBank/DDBJ whole genome shotgun (WGS) entry which is preliminary data.</text>
</comment>
<organism evidence="1 2">
    <name type="scientific">Pseudomonas neuropathica</name>
    <dbReference type="NCBI Taxonomy" id="2730425"/>
    <lineage>
        <taxon>Bacteria</taxon>
        <taxon>Pseudomonadati</taxon>
        <taxon>Pseudomonadota</taxon>
        <taxon>Gammaproteobacteria</taxon>
        <taxon>Pseudomonadales</taxon>
        <taxon>Pseudomonadaceae</taxon>
        <taxon>Pseudomonas</taxon>
    </lineage>
</organism>
<dbReference type="EMBL" id="JBJHQE010000016">
    <property type="protein sequence ID" value="MFK9081287.1"/>
    <property type="molecule type" value="Genomic_DNA"/>
</dbReference>
<dbReference type="Proteomes" id="UP001622950">
    <property type="component" value="Unassembled WGS sequence"/>
</dbReference>
<accession>A0ACC7MTT7</accession>
<evidence type="ECO:0000313" key="1">
    <source>
        <dbReference type="EMBL" id="MFK9081287.1"/>
    </source>
</evidence>
<reference evidence="1" key="1">
    <citation type="submission" date="2024-11" db="EMBL/GenBank/DDBJ databases">
        <authorList>
            <person name="Lucas J.A."/>
        </authorList>
    </citation>
    <scope>NUCLEOTIDE SEQUENCE</scope>
    <source>
        <strain evidence="1">Z 8.8</strain>
    </source>
</reference>
<keyword evidence="2" id="KW-1185">Reference proteome</keyword>
<evidence type="ECO:0000313" key="2">
    <source>
        <dbReference type="Proteomes" id="UP001622950"/>
    </source>
</evidence>
<gene>
    <name evidence="1" type="ORF">ACJEBM_11450</name>
</gene>
<proteinExistence type="predicted"/>